<sequence>MKNCEYHQIDPQSLSTPNPTPPPPPPCAERKTKRAKRKWEAFPGRNRFYCDGRIILARQSGVLPLTLGLILVTSGLFFVFDCPFLVEHLTSCIPVIGGVLFVFVVITLLQTSFTDPGILPRAGPDEAADIERQIDNSGSASYRPPPRTKEILIHEQVVKLKYCFTCKMFRPPRTSHCSLCDNCVERFDHHCPWVGNCVGKRNYRFFYSFIVSLSFLTAFIFGCVTTHLVMLSQGGNGIIVALQESPARYPFYTATCGSVELVVCFFSVWSILGLSGFHTYLVASNLTTNEDIKGSWSGKSGSEGSGNPYSYSNIFTNCCAVLCGPMPPSLIDRRGFLPPDDAPPTAPPEVELPALEVKSDMNMEDRCQDFAVSCAG</sequence>
<evidence type="ECO:0000256" key="5">
    <source>
        <dbReference type="ARBA" id="ARBA00023136"/>
    </source>
</evidence>
<dbReference type="GO" id="GO:0006612">
    <property type="term" value="P:protein targeting to membrane"/>
    <property type="evidence" value="ECO:0007669"/>
    <property type="project" value="TreeGrafter"/>
</dbReference>
<keyword evidence="4 7" id="KW-1133">Transmembrane helix</keyword>
<keyword evidence="2 7" id="KW-0808">Transferase</keyword>
<comment type="domain">
    <text evidence="7">The DHHC domain is required for palmitoyltransferase activity.</text>
</comment>
<dbReference type="Proteomes" id="UP001152622">
    <property type="component" value="Chromosome 15"/>
</dbReference>
<evidence type="ECO:0000313" key="10">
    <source>
        <dbReference type="EMBL" id="KAJ8341879.1"/>
    </source>
</evidence>
<gene>
    <name evidence="10" type="ORF">SKAU_G00341700</name>
</gene>
<dbReference type="EC" id="2.3.1.225" evidence="7"/>
<feature type="transmembrane region" description="Helical" evidence="7">
    <location>
        <begin position="62"/>
        <end position="80"/>
    </location>
</feature>
<dbReference type="EMBL" id="JAINUF010000015">
    <property type="protein sequence ID" value="KAJ8341879.1"/>
    <property type="molecule type" value="Genomic_DNA"/>
</dbReference>
<reference evidence="10" key="1">
    <citation type="journal article" date="2023" name="Science">
        <title>Genome structures resolve the early diversification of teleost fishes.</title>
        <authorList>
            <person name="Parey E."/>
            <person name="Louis A."/>
            <person name="Montfort J."/>
            <person name="Bouchez O."/>
            <person name="Roques C."/>
            <person name="Iampietro C."/>
            <person name="Lluch J."/>
            <person name="Castinel A."/>
            <person name="Donnadieu C."/>
            <person name="Desvignes T."/>
            <person name="Floi Bucao C."/>
            <person name="Jouanno E."/>
            <person name="Wen M."/>
            <person name="Mejri S."/>
            <person name="Dirks R."/>
            <person name="Jansen H."/>
            <person name="Henkel C."/>
            <person name="Chen W.J."/>
            <person name="Zahm M."/>
            <person name="Cabau C."/>
            <person name="Klopp C."/>
            <person name="Thompson A.W."/>
            <person name="Robinson-Rechavi M."/>
            <person name="Braasch I."/>
            <person name="Lecointre G."/>
            <person name="Bobe J."/>
            <person name="Postlethwait J.H."/>
            <person name="Berthelot C."/>
            <person name="Roest Crollius H."/>
            <person name="Guiguen Y."/>
        </authorList>
    </citation>
    <scope>NUCLEOTIDE SEQUENCE</scope>
    <source>
        <strain evidence="10">WJC10195</strain>
    </source>
</reference>
<evidence type="ECO:0000259" key="9">
    <source>
        <dbReference type="Pfam" id="PF01529"/>
    </source>
</evidence>
<dbReference type="InterPro" id="IPR039859">
    <property type="entry name" value="PFA4/ZDH16/20/ERF2-like"/>
</dbReference>
<accession>A0A9Q1IJL3</accession>
<keyword evidence="3 7" id="KW-0812">Transmembrane</keyword>
<dbReference type="Pfam" id="PF01529">
    <property type="entry name" value="DHHC"/>
    <property type="match status" value="1"/>
</dbReference>
<evidence type="ECO:0000256" key="3">
    <source>
        <dbReference type="ARBA" id="ARBA00022692"/>
    </source>
</evidence>
<feature type="compositionally biased region" description="Pro residues" evidence="8">
    <location>
        <begin position="18"/>
        <end position="27"/>
    </location>
</feature>
<organism evidence="10 11">
    <name type="scientific">Synaphobranchus kaupii</name>
    <name type="common">Kaup's arrowtooth eel</name>
    <dbReference type="NCBI Taxonomy" id="118154"/>
    <lineage>
        <taxon>Eukaryota</taxon>
        <taxon>Metazoa</taxon>
        <taxon>Chordata</taxon>
        <taxon>Craniata</taxon>
        <taxon>Vertebrata</taxon>
        <taxon>Euteleostomi</taxon>
        <taxon>Actinopterygii</taxon>
        <taxon>Neopterygii</taxon>
        <taxon>Teleostei</taxon>
        <taxon>Anguilliformes</taxon>
        <taxon>Synaphobranchidae</taxon>
        <taxon>Synaphobranchus</taxon>
    </lineage>
</organism>
<keyword evidence="6 7" id="KW-0012">Acyltransferase</keyword>
<proteinExistence type="inferred from homology"/>
<evidence type="ECO:0000256" key="2">
    <source>
        <dbReference type="ARBA" id="ARBA00022679"/>
    </source>
</evidence>
<dbReference type="GO" id="GO:0019706">
    <property type="term" value="F:protein-cysteine S-palmitoyltransferase activity"/>
    <property type="evidence" value="ECO:0007669"/>
    <property type="project" value="UniProtKB-EC"/>
</dbReference>
<feature type="region of interest" description="Disordered" evidence="8">
    <location>
        <begin position="1"/>
        <end position="34"/>
    </location>
</feature>
<evidence type="ECO:0000313" key="11">
    <source>
        <dbReference type="Proteomes" id="UP001152622"/>
    </source>
</evidence>
<dbReference type="GO" id="GO:0005783">
    <property type="term" value="C:endoplasmic reticulum"/>
    <property type="evidence" value="ECO:0007669"/>
    <property type="project" value="TreeGrafter"/>
</dbReference>
<evidence type="ECO:0000256" key="1">
    <source>
        <dbReference type="ARBA" id="ARBA00004141"/>
    </source>
</evidence>
<comment type="similarity">
    <text evidence="7">Belongs to the DHHC palmitoyltransferase family.</text>
</comment>
<name>A0A9Q1IJL3_SYNKA</name>
<dbReference type="InterPro" id="IPR001594">
    <property type="entry name" value="Palmitoyltrfase_DHHC"/>
</dbReference>
<feature type="transmembrane region" description="Helical" evidence="7">
    <location>
        <begin position="205"/>
        <end position="229"/>
    </location>
</feature>
<dbReference type="PROSITE" id="PS50216">
    <property type="entry name" value="DHHC"/>
    <property type="match status" value="1"/>
</dbReference>
<feature type="transmembrane region" description="Helical" evidence="7">
    <location>
        <begin position="249"/>
        <end position="272"/>
    </location>
</feature>
<dbReference type="GO" id="GO:0005794">
    <property type="term" value="C:Golgi apparatus"/>
    <property type="evidence" value="ECO:0007669"/>
    <property type="project" value="TreeGrafter"/>
</dbReference>
<comment type="catalytic activity">
    <reaction evidence="7">
        <text>L-cysteinyl-[protein] + hexadecanoyl-CoA = S-hexadecanoyl-L-cysteinyl-[protein] + CoA</text>
        <dbReference type="Rhea" id="RHEA:36683"/>
        <dbReference type="Rhea" id="RHEA-COMP:10131"/>
        <dbReference type="Rhea" id="RHEA-COMP:11032"/>
        <dbReference type="ChEBI" id="CHEBI:29950"/>
        <dbReference type="ChEBI" id="CHEBI:57287"/>
        <dbReference type="ChEBI" id="CHEBI:57379"/>
        <dbReference type="ChEBI" id="CHEBI:74151"/>
        <dbReference type="EC" id="2.3.1.225"/>
    </reaction>
</comment>
<evidence type="ECO:0000256" key="4">
    <source>
        <dbReference type="ARBA" id="ARBA00022989"/>
    </source>
</evidence>
<keyword evidence="5 7" id="KW-0472">Membrane</keyword>
<dbReference type="OrthoDB" id="4096362at2759"/>
<keyword evidence="11" id="KW-1185">Reference proteome</keyword>
<feature type="domain" description="Palmitoyltransferase DHHC" evidence="9">
    <location>
        <begin position="159"/>
        <end position="293"/>
    </location>
</feature>
<comment type="caution">
    <text evidence="10">The sequence shown here is derived from an EMBL/GenBank/DDBJ whole genome shotgun (WGS) entry which is preliminary data.</text>
</comment>
<dbReference type="AlphaFoldDB" id="A0A9Q1IJL3"/>
<dbReference type="GO" id="GO:0016020">
    <property type="term" value="C:membrane"/>
    <property type="evidence" value="ECO:0007669"/>
    <property type="project" value="UniProtKB-SubCell"/>
</dbReference>
<protein>
    <recommendedName>
        <fullName evidence="7">Palmitoyltransferase</fullName>
        <ecNumber evidence="7">2.3.1.225</ecNumber>
    </recommendedName>
</protein>
<dbReference type="PANTHER" id="PTHR22883">
    <property type="entry name" value="ZINC FINGER DHHC DOMAIN CONTAINING PROTEIN"/>
    <property type="match status" value="1"/>
</dbReference>
<dbReference type="PANTHER" id="PTHR22883:SF348">
    <property type="entry name" value="PALMITOYLTRANSFERASE ZDHHC18-B"/>
    <property type="match status" value="1"/>
</dbReference>
<comment type="subcellular location">
    <subcellularLocation>
        <location evidence="1">Membrane</location>
        <topology evidence="1">Multi-pass membrane protein</topology>
    </subcellularLocation>
</comment>
<feature type="transmembrane region" description="Helical" evidence="7">
    <location>
        <begin position="86"/>
        <end position="109"/>
    </location>
</feature>
<evidence type="ECO:0000256" key="6">
    <source>
        <dbReference type="ARBA" id="ARBA00023315"/>
    </source>
</evidence>
<evidence type="ECO:0000256" key="7">
    <source>
        <dbReference type="RuleBase" id="RU079119"/>
    </source>
</evidence>
<evidence type="ECO:0000256" key="8">
    <source>
        <dbReference type="SAM" id="MobiDB-lite"/>
    </source>
</evidence>